<keyword evidence="2" id="KW-1185">Reference proteome</keyword>
<dbReference type="AlphaFoldDB" id="A0A0W4ZNZ5"/>
<evidence type="ECO:0000313" key="1">
    <source>
        <dbReference type="EMBL" id="KTW30093.1"/>
    </source>
</evidence>
<proteinExistence type="predicted"/>
<dbReference type="RefSeq" id="XP_018229654.1">
    <property type="nucleotide sequence ID" value="XM_018374300.1"/>
</dbReference>
<reference evidence="2" key="1">
    <citation type="journal article" date="2016" name="Nat. Commun.">
        <title>Genome analysis of three Pneumocystis species reveals adaptation mechanisms to life exclusively in mammalian hosts.</title>
        <authorList>
            <person name="Ma L."/>
            <person name="Chen Z."/>
            <person name="Huang D.W."/>
            <person name="Kutty G."/>
            <person name="Ishihara M."/>
            <person name="Wang H."/>
            <person name="Abouelleil A."/>
            <person name="Bishop L."/>
            <person name="Davey E."/>
            <person name="Deng R."/>
            <person name="Deng X."/>
            <person name="Fan L."/>
            <person name="Fantoni G."/>
            <person name="Fitzgerald M."/>
            <person name="Gogineni E."/>
            <person name="Goldberg J.M."/>
            <person name="Handley G."/>
            <person name="Hu X."/>
            <person name="Huber C."/>
            <person name="Jiao X."/>
            <person name="Jones K."/>
            <person name="Levin J.Z."/>
            <person name="Liu Y."/>
            <person name="Macdonald P."/>
            <person name="Melnikov A."/>
            <person name="Raley C."/>
            <person name="Sassi M."/>
            <person name="Sherman B.T."/>
            <person name="Song X."/>
            <person name="Sykes S."/>
            <person name="Tran B."/>
            <person name="Walsh L."/>
            <person name="Xia Y."/>
            <person name="Yang J."/>
            <person name="Young S."/>
            <person name="Zeng Q."/>
            <person name="Zheng X."/>
            <person name="Stephens R."/>
            <person name="Nusbaum C."/>
            <person name="Birren B.W."/>
            <person name="Azadi P."/>
            <person name="Lempicki R.A."/>
            <person name="Cuomo C.A."/>
            <person name="Kovacs J.A."/>
        </authorList>
    </citation>
    <scope>NUCLEOTIDE SEQUENCE [LARGE SCALE GENOMIC DNA]</scope>
    <source>
        <strain evidence="2">RU7</strain>
    </source>
</reference>
<name>A0A0W4ZNZ5_PNEJ7</name>
<dbReference type="EMBL" id="LFWA01000008">
    <property type="protein sequence ID" value="KTW30093.1"/>
    <property type="molecule type" value="Genomic_DNA"/>
</dbReference>
<dbReference type="Proteomes" id="UP000053447">
    <property type="component" value="Unassembled WGS sequence"/>
</dbReference>
<dbReference type="VEuPathDB" id="FungiDB:T551_02037"/>
<protein>
    <submittedName>
        <fullName evidence="1">Uncharacterized protein</fullName>
    </submittedName>
</protein>
<dbReference type="GeneID" id="28940555"/>
<comment type="caution">
    <text evidence="1">The sequence shown here is derived from an EMBL/GenBank/DDBJ whole genome shotgun (WGS) entry which is preliminary data.</text>
</comment>
<organism evidence="1 2">
    <name type="scientific">Pneumocystis jirovecii (strain RU7)</name>
    <name type="common">Human pneumocystis pneumonia agent</name>
    <dbReference type="NCBI Taxonomy" id="1408657"/>
    <lineage>
        <taxon>Eukaryota</taxon>
        <taxon>Fungi</taxon>
        <taxon>Dikarya</taxon>
        <taxon>Ascomycota</taxon>
        <taxon>Taphrinomycotina</taxon>
        <taxon>Pneumocystomycetes</taxon>
        <taxon>Pneumocystaceae</taxon>
        <taxon>Pneumocystis</taxon>
    </lineage>
</organism>
<accession>A0A0W4ZNZ5</accession>
<sequence length="99" mass="11006">MPPRPSVSTTQYQPLKTMTSQAVQAINSNGFFLPTIEDKIIDGRPLNDTERRGAEFNVTYPCHSESLLTRYSALSLKRLRTLQSGTNLGLSLLTTAITY</sequence>
<evidence type="ECO:0000313" key="2">
    <source>
        <dbReference type="Proteomes" id="UP000053447"/>
    </source>
</evidence>
<gene>
    <name evidence="1" type="ORF">T551_02037</name>
</gene>